<dbReference type="RefSeq" id="WP_158766046.1">
    <property type="nucleotide sequence ID" value="NZ_CP047045.1"/>
</dbReference>
<evidence type="ECO:0000313" key="2">
    <source>
        <dbReference type="Proteomes" id="UP000431269"/>
    </source>
</evidence>
<organism evidence="1 2">
    <name type="scientific">Terricaulis silvestris</name>
    <dbReference type="NCBI Taxonomy" id="2686094"/>
    <lineage>
        <taxon>Bacteria</taxon>
        <taxon>Pseudomonadati</taxon>
        <taxon>Pseudomonadota</taxon>
        <taxon>Alphaproteobacteria</taxon>
        <taxon>Caulobacterales</taxon>
        <taxon>Caulobacteraceae</taxon>
        <taxon>Terricaulis</taxon>
    </lineage>
</organism>
<gene>
    <name evidence="1" type="ORF">DSM104635_02005</name>
</gene>
<proteinExistence type="predicted"/>
<accession>A0A6I6MMA4</accession>
<evidence type="ECO:0000313" key="1">
    <source>
        <dbReference type="EMBL" id="QGZ95161.1"/>
    </source>
</evidence>
<sequence length="134" mass="15233">MKRIVTAPKPEEAPRPQWEEYEALARRALEFFATYQEEFRDVLTAQVRALTFGSMEYSGWGFFLSFELPTDVPVLQASGPISGRAYPPDKPDDVLRDIGIVLFIKDGRVDLLEAHGLLEWPEDITGYMPAKERG</sequence>
<reference evidence="2" key="1">
    <citation type="submission" date="2019-12" db="EMBL/GenBank/DDBJ databases">
        <title>Complete genome of Terracaulis silvestris 0127_4.</title>
        <authorList>
            <person name="Vieira S."/>
            <person name="Riedel T."/>
            <person name="Sproer C."/>
            <person name="Pascual J."/>
            <person name="Boedeker C."/>
            <person name="Overmann J."/>
        </authorList>
    </citation>
    <scope>NUCLEOTIDE SEQUENCE [LARGE SCALE GENOMIC DNA]</scope>
    <source>
        <strain evidence="2">0127_4</strain>
    </source>
</reference>
<protein>
    <submittedName>
        <fullName evidence="1">Uncharacterized protein</fullName>
    </submittedName>
</protein>
<name>A0A6I6MMA4_9CAUL</name>
<dbReference type="Proteomes" id="UP000431269">
    <property type="component" value="Chromosome"/>
</dbReference>
<dbReference type="EMBL" id="CP047045">
    <property type="protein sequence ID" value="QGZ95161.1"/>
    <property type="molecule type" value="Genomic_DNA"/>
</dbReference>
<dbReference type="AlphaFoldDB" id="A0A6I6MMA4"/>
<dbReference type="KEGG" id="tsv:DSM104635_02005"/>
<keyword evidence="2" id="KW-1185">Reference proteome</keyword>